<dbReference type="PANTHER" id="PTHR10885:SF0">
    <property type="entry name" value="ISOPENTENYL-DIPHOSPHATE DELTA-ISOMERASE"/>
    <property type="match status" value="1"/>
</dbReference>
<dbReference type="AlphaFoldDB" id="A0A972K0R0"/>
<dbReference type="Proteomes" id="UP000641588">
    <property type="component" value="Unassembled WGS sequence"/>
</dbReference>
<dbReference type="PROSITE" id="PS51462">
    <property type="entry name" value="NUDIX"/>
    <property type="match status" value="1"/>
</dbReference>
<dbReference type="PANTHER" id="PTHR10885">
    <property type="entry name" value="ISOPENTENYL-DIPHOSPHATE DELTA-ISOMERASE"/>
    <property type="match status" value="1"/>
</dbReference>
<gene>
    <name evidence="2" type="ORF">GC093_22145</name>
</gene>
<dbReference type="EMBL" id="WHOD01000082">
    <property type="protein sequence ID" value="NOU95904.1"/>
    <property type="molecule type" value="Genomic_DNA"/>
</dbReference>
<feature type="domain" description="Nudix hydrolase" evidence="1">
    <location>
        <begin position="29"/>
        <end position="169"/>
    </location>
</feature>
<accession>A0A972K0R0</accession>
<proteinExistence type="predicted"/>
<dbReference type="GO" id="GO:0003824">
    <property type="term" value="F:catalytic activity"/>
    <property type="evidence" value="ECO:0007669"/>
    <property type="project" value="UniProtKB-ARBA"/>
</dbReference>
<reference evidence="2" key="1">
    <citation type="submission" date="2019-10" db="EMBL/GenBank/DDBJ databases">
        <title>Description of Paenibacillus glebae sp. nov.</title>
        <authorList>
            <person name="Carlier A."/>
            <person name="Qi S."/>
        </authorList>
    </citation>
    <scope>NUCLEOTIDE SEQUENCE</scope>
    <source>
        <strain evidence="2">LMG 31456</strain>
    </source>
</reference>
<comment type="caution">
    <text evidence="2">The sequence shown here is derived from an EMBL/GenBank/DDBJ whole genome shotgun (WGS) entry which is preliminary data.</text>
</comment>
<dbReference type="InterPro" id="IPR000086">
    <property type="entry name" value="NUDIX_hydrolase_dom"/>
</dbReference>
<dbReference type="Gene3D" id="3.90.79.10">
    <property type="entry name" value="Nucleoside Triphosphate Pyrophosphohydrolase"/>
    <property type="match status" value="1"/>
</dbReference>
<evidence type="ECO:0000313" key="2">
    <source>
        <dbReference type="EMBL" id="NOU95904.1"/>
    </source>
</evidence>
<evidence type="ECO:0000313" key="3">
    <source>
        <dbReference type="Proteomes" id="UP000641588"/>
    </source>
</evidence>
<protein>
    <submittedName>
        <fullName evidence="2">NUDIX domain-containing protein</fullName>
    </submittedName>
</protein>
<name>A0A972K0R0_9BACL</name>
<keyword evidence="3" id="KW-1185">Reference proteome</keyword>
<dbReference type="RefSeq" id="WP_171654114.1">
    <property type="nucleotide sequence ID" value="NZ_WHOD01000082.1"/>
</dbReference>
<dbReference type="SUPFAM" id="SSF55811">
    <property type="entry name" value="Nudix"/>
    <property type="match status" value="1"/>
</dbReference>
<sequence>MENEVFKIFDDNRNPIGIATRNEVHRIGHWHETFHCWFICKEAGEDFIYLQIRSDTKKDYPSLFDITAAGHILAHETIEDGVREVREEVGIDVSITELISLGVINYCVTREELIDKEFAHVYLYESSHSFHDFTLQKEEVAGILRAKFSDFHALYLNDKDEIHVEGFVLDDVGDRVFFNEHVGKDRFVPHESSYYRNVLNSIFNYLQA</sequence>
<evidence type="ECO:0000259" key="1">
    <source>
        <dbReference type="PROSITE" id="PS51462"/>
    </source>
</evidence>
<dbReference type="CDD" id="cd04692">
    <property type="entry name" value="NUDIX_Hydrolase"/>
    <property type="match status" value="1"/>
</dbReference>
<dbReference type="Pfam" id="PF00293">
    <property type="entry name" value="NUDIX"/>
    <property type="match status" value="1"/>
</dbReference>
<organism evidence="2 3">
    <name type="scientific">Paenibacillus foliorum</name>
    <dbReference type="NCBI Taxonomy" id="2654974"/>
    <lineage>
        <taxon>Bacteria</taxon>
        <taxon>Bacillati</taxon>
        <taxon>Bacillota</taxon>
        <taxon>Bacilli</taxon>
        <taxon>Bacillales</taxon>
        <taxon>Paenibacillaceae</taxon>
        <taxon>Paenibacillus</taxon>
    </lineage>
</organism>
<dbReference type="InterPro" id="IPR015797">
    <property type="entry name" value="NUDIX_hydrolase-like_dom_sf"/>
</dbReference>